<dbReference type="InterPro" id="IPR050446">
    <property type="entry name" value="FAD-oxidoreductase/Apoptosis"/>
</dbReference>
<accession>A0ABV5XM80</accession>
<dbReference type="EMBL" id="JBHMAS010000071">
    <property type="protein sequence ID" value="MFB9783597.1"/>
    <property type="molecule type" value="Genomic_DNA"/>
</dbReference>
<dbReference type="PRINTS" id="PR00411">
    <property type="entry name" value="PNDRDTASEI"/>
</dbReference>
<evidence type="ECO:0000256" key="3">
    <source>
        <dbReference type="ARBA" id="ARBA00022827"/>
    </source>
</evidence>
<gene>
    <name evidence="8" type="ORF">ACFFQ6_28235</name>
</gene>
<evidence type="ECO:0000256" key="4">
    <source>
        <dbReference type="ARBA" id="ARBA00023002"/>
    </source>
</evidence>
<sequence length="411" mass="43210">MTDRVVIVGGGHAGVTLAALLRQSGYDGEVMMMSAEDDAPYHRPPLSKNLHEPEAEQPLRPDHFWSDHDLVLRLGTVVDRIDRVRHEVVEVGGRRVGYDHLVLATGAVPRSLDVPGAELEGVLTLRTLGHARELRGFLAQPGCRLVVVGGGYIGLEVAAMAVGAGAEVTILEREQRVLARVASAELSAFLTEHHRAAGTTIVTGVEVTCFEGSDGRVTSVVLGDGTSVDCDVVLVGIGALPLDDLAVSAGLQCSEGILVDNSARTDDPSIMAIGDVTRRPVGMLPGRSRLESIPSSTEQARQACSVIMGSAPPPSEVPWFWSDQGDLKIKIAGVVRAGDSVVLRNDPAVGRFAAYHHADGIVTAAETVNSSGDFMAAKKLIGSAMVIDPTLLANTATSPAQAIVTQPQVRA</sequence>
<feature type="compositionally biased region" description="Basic and acidic residues" evidence="5">
    <location>
        <begin position="49"/>
        <end position="59"/>
    </location>
</feature>
<keyword evidence="3" id="KW-0274">FAD</keyword>
<feature type="region of interest" description="Disordered" evidence="5">
    <location>
        <begin position="39"/>
        <end position="59"/>
    </location>
</feature>
<dbReference type="PRINTS" id="PR00368">
    <property type="entry name" value="FADPNR"/>
</dbReference>
<comment type="caution">
    <text evidence="8">The sequence shown here is derived from an EMBL/GenBank/DDBJ whole genome shotgun (WGS) entry which is preliminary data.</text>
</comment>
<evidence type="ECO:0000256" key="1">
    <source>
        <dbReference type="ARBA" id="ARBA00001974"/>
    </source>
</evidence>
<dbReference type="InterPro" id="IPR023753">
    <property type="entry name" value="FAD/NAD-binding_dom"/>
</dbReference>
<dbReference type="PANTHER" id="PTHR43557:SF2">
    <property type="entry name" value="RIESKE DOMAIN-CONTAINING PROTEIN-RELATED"/>
    <property type="match status" value="1"/>
</dbReference>
<comment type="cofactor">
    <cofactor evidence="1">
        <name>FAD</name>
        <dbReference type="ChEBI" id="CHEBI:57692"/>
    </cofactor>
</comment>
<dbReference type="PANTHER" id="PTHR43557">
    <property type="entry name" value="APOPTOSIS-INDUCING FACTOR 1"/>
    <property type="match status" value="1"/>
</dbReference>
<dbReference type="Gene3D" id="3.30.390.30">
    <property type="match status" value="1"/>
</dbReference>
<keyword evidence="9" id="KW-1185">Reference proteome</keyword>
<dbReference type="Pfam" id="PF14759">
    <property type="entry name" value="Reductase_C"/>
    <property type="match status" value="1"/>
</dbReference>
<evidence type="ECO:0000313" key="8">
    <source>
        <dbReference type="EMBL" id="MFB9783597.1"/>
    </source>
</evidence>
<dbReference type="Pfam" id="PF07992">
    <property type="entry name" value="Pyr_redox_2"/>
    <property type="match status" value="1"/>
</dbReference>
<evidence type="ECO:0000259" key="6">
    <source>
        <dbReference type="Pfam" id="PF07992"/>
    </source>
</evidence>
<evidence type="ECO:0000259" key="7">
    <source>
        <dbReference type="Pfam" id="PF14759"/>
    </source>
</evidence>
<keyword evidence="2" id="KW-0285">Flavoprotein</keyword>
<name>A0ABV5XM80_9NOCA</name>
<dbReference type="SUPFAM" id="SSF51905">
    <property type="entry name" value="FAD/NAD(P)-binding domain"/>
    <property type="match status" value="1"/>
</dbReference>
<protein>
    <submittedName>
        <fullName evidence="8">NAD(P)/FAD-dependent oxidoreductase</fullName>
    </submittedName>
</protein>
<dbReference type="InterPro" id="IPR028202">
    <property type="entry name" value="Reductase_C"/>
</dbReference>
<dbReference type="Gene3D" id="3.50.50.60">
    <property type="entry name" value="FAD/NAD(P)-binding domain"/>
    <property type="match status" value="2"/>
</dbReference>
<dbReference type="InterPro" id="IPR016156">
    <property type="entry name" value="FAD/NAD-linked_Rdtase_dimer_sf"/>
</dbReference>
<evidence type="ECO:0000256" key="5">
    <source>
        <dbReference type="SAM" id="MobiDB-lite"/>
    </source>
</evidence>
<organism evidence="8 9">
    <name type="scientific">Rhodococcus baikonurensis</name>
    <dbReference type="NCBI Taxonomy" id="172041"/>
    <lineage>
        <taxon>Bacteria</taxon>
        <taxon>Bacillati</taxon>
        <taxon>Actinomycetota</taxon>
        <taxon>Actinomycetes</taxon>
        <taxon>Mycobacteriales</taxon>
        <taxon>Nocardiaceae</taxon>
        <taxon>Rhodococcus</taxon>
        <taxon>Rhodococcus erythropolis group</taxon>
    </lineage>
</organism>
<evidence type="ECO:0000256" key="2">
    <source>
        <dbReference type="ARBA" id="ARBA00022630"/>
    </source>
</evidence>
<dbReference type="RefSeq" id="WP_378376259.1">
    <property type="nucleotide sequence ID" value="NZ_JBHMAS010000071.1"/>
</dbReference>
<dbReference type="SUPFAM" id="SSF55424">
    <property type="entry name" value="FAD/NAD-linked reductases, dimerisation (C-terminal) domain"/>
    <property type="match status" value="1"/>
</dbReference>
<keyword evidence="4" id="KW-0560">Oxidoreductase</keyword>
<dbReference type="Proteomes" id="UP001589587">
    <property type="component" value="Unassembled WGS sequence"/>
</dbReference>
<proteinExistence type="predicted"/>
<feature type="domain" description="Reductase C-terminal" evidence="7">
    <location>
        <begin position="319"/>
        <end position="398"/>
    </location>
</feature>
<evidence type="ECO:0000313" key="9">
    <source>
        <dbReference type="Proteomes" id="UP001589587"/>
    </source>
</evidence>
<reference evidence="8 9" key="1">
    <citation type="submission" date="2024-09" db="EMBL/GenBank/DDBJ databases">
        <authorList>
            <person name="Sun Q."/>
            <person name="Mori K."/>
        </authorList>
    </citation>
    <scope>NUCLEOTIDE SEQUENCE [LARGE SCALE GENOMIC DNA]</scope>
    <source>
        <strain evidence="8 9">JCM 11411</strain>
    </source>
</reference>
<dbReference type="InterPro" id="IPR036188">
    <property type="entry name" value="FAD/NAD-bd_sf"/>
</dbReference>
<feature type="domain" description="FAD/NAD(P)-binding" evidence="6">
    <location>
        <begin position="4"/>
        <end position="299"/>
    </location>
</feature>